<feature type="domain" description="Carboxylesterase type B" evidence="4">
    <location>
        <begin position="36"/>
        <end position="528"/>
    </location>
</feature>
<evidence type="ECO:0000256" key="1">
    <source>
        <dbReference type="ARBA" id="ARBA00005964"/>
    </source>
</evidence>
<dbReference type="PANTHER" id="PTHR43918">
    <property type="entry name" value="ACETYLCHOLINESTERASE"/>
    <property type="match status" value="1"/>
</dbReference>
<dbReference type="PROSITE" id="PS00941">
    <property type="entry name" value="CARBOXYLESTERASE_B_2"/>
    <property type="match status" value="1"/>
</dbReference>
<evidence type="ECO:0000256" key="3">
    <source>
        <dbReference type="RuleBase" id="RU361235"/>
    </source>
</evidence>
<dbReference type="SUPFAM" id="SSF53474">
    <property type="entry name" value="alpha/beta-Hydrolases"/>
    <property type="match status" value="1"/>
</dbReference>
<dbReference type="InterPro" id="IPR002018">
    <property type="entry name" value="CarbesteraseB"/>
</dbReference>
<proteinExistence type="inferred from homology"/>
<evidence type="ECO:0000259" key="4">
    <source>
        <dbReference type="Pfam" id="PF00135"/>
    </source>
</evidence>
<dbReference type="InterPro" id="IPR019826">
    <property type="entry name" value="Carboxylesterase_B_AS"/>
</dbReference>
<comment type="similarity">
    <text evidence="1 3">Belongs to the type-B carboxylesterase/lipase family.</text>
</comment>
<protein>
    <recommendedName>
        <fullName evidence="3">Carboxylic ester hydrolase</fullName>
        <ecNumber evidence="3">3.1.1.-</ecNumber>
    </recommendedName>
</protein>
<name>A0A8H4MEL0_9EURO</name>
<sequence length="551" mass="59874">MALVTLLAAGIYLASIANALAVTHSSKDSGPGSPTIDLGYSKYRGVRLPGGVDQFLGMRYAQAPVGELRFRAPREPEYKYEEQDASQVGYVPKIAFGALCPGTGQQPGNGLDEDCLFVNVFKPSDATPESKLPVLIYIQGGGYAAMGNPNYNGTEIIRSSGGNMIVVLFNYRVGVLGFLASNSLGHDADLNVGLLDQRQLFLWVQTHISKFGGDPSHVVIQGSSAGGGSVSHHLTAYRGRDKQRFFVGAILESPFWPTLRTVSEMEFQYQRLMELTGCSSVGCLRKMNLAALQAASGGSAFPGTRPGDPLPLFYWLPVIDGKLISDQLHTLFATGQFAHVPMLVGHVANEGSWFANNASSAAEVSSFLRSNYPHLKKTQLEEINRQYANMAPLPRHAAFFPSASAAYGDATFACPANEMASAVARFVGAAGVWSYRYNVLDPEIVAGGYGVPHTFETSAVFGPGQAGWAASSYYTTNAPIVPVVMAYWTSFVRNLNPNTYKHSWLPKWETWGNLSGSQLRLQTNDTAMEAVPDWQVRNCTMWRYLARTMEL</sequence>
<comment type="caution">
    <text evidence="5">The sequence shown here is derived from an EMBL/GenBank/DDBJ whole genome shotgun (WGS) entry which is preliminary data.</text>
</comment>
<dbReference type="EC" id="3.1.1.-" evidence="3"/>
<dbReference type="GO" id="GO:0052689">
    <property type="term" value="F:carboxylic ester hydrolase activity"/>
    <property type="evidence" value="ECO:0007669"/>
    <property type="project" value="TreeGrafter"/>
</dbReference>
<dbReference type="Gene3D" id="3.40.50.1820">
    <property type="entry name" value="alpha/beta hydrolase"/>
    <property type="match status" value="1"/>
</dbReference>
<dbReference type="AlphaFoldDB" id="A0A8H4MEL0"/>
<dbReference type="PROSITE" id="PS00122">
    <property type="entry name" value="CARBOXYLESTERASE_B_1"/>
    <property type="match status" value="1"/>
</dbReference>
<dbReference type="InterPro" id="IPR050654">
    <property type="entry name" value="AChE-related_enzymes"/>
</dbReference>
<dbReference type="EMBL" id="JAAAPX010000010">
    <property type="protein sequence ID" value="KAF4243651.1"/>
    <property type="molecule type" value="Genomic_DNA"/>
</dbReference>
<dbReference type="Proteomes" id="UP000653565">
    <property type="component" value="Unassembled WGS sequence"/>
</dbReference>
<dbReference type="InterPro" id="IPR019819">
    <property type="entry name" value="Carboxylesterase_B_CS"/>
</dbReference>
<dbReference type="InterPro" id="IPR029058">
    <property type="entry name" value="AB_hydrolase_fold"/>
</dbReference>
<keyword evidence="2 3" id="KW-0378">Hydrolase</keyword>
<keyword evidence="6" id="KW-1185">Reference proteome</keyword>
<reference evidence="5" key="1">
    <citation type="journal article" date="2020" name="bioRxiv">
        <title>Genomic and phenotypic heterogeneity of clinical isolates of the human pathogens Aspergillus fumigatus, Aspergillus lentulus and Aspergillus fumigatiaffinis.</title>
        <authorList>
            <person name="dos Santos R.A.C."/>
            <person name="Steenwyk J.L."/>
            <person name="Rivero-Menendez O."/>
            <person name="Mead M.E."/>
            <person name="Silva L.P."/>
            <person name="Bastos R.W."/>
            <person name="Alastruey-Izquierdo A."/>
            <person name="Goldman G.H."/>
            <person name="Rokas A."/>
        </authorList>
    </citation>
    <scope>NUCLEOTIDE SEQUENCE</scope>
    <source>
        <strain evidence="5">CNM-CM6805</strain>
    </source>
</reference>
<keyword evidence="3" id="KW-0732">Signal</keyword>
<evidence type="ECO:0000256" key="2">
    <source>
        <dbReference type="ARBA" id="ARBA00022801"/>
    </source>
</evidence>
<feature type="chain" id="PRO_5044039891" description="Carboxylic ester hydrolase" evidence="3">
    <location>
        <begin position="22"/>
        <end position="551"/>
    </location>
</feature>
<evidence type="ECO:0000313" key="6">
    <source>
        <dbReference type="Proteomes" id="UP000653565"/>
    </source>
</evidence>
<reference evidence="5" key="2">
    <citation type="submission" date="2020-04" db="EMBL/GenBank/DDBJ databases">
        <authorList>
            <person name="Santos R.A.C."/>
            <person name="Steenwyk J.L."/>
            <person name="Rivero-Menendez O."/>
            <person name="Mead M.E."/>
            <person name="Silva L.P."/>
            <person name="Bastos R.W."/>
            <person name="Alastruey-Izquierdo A."/>
            <person name="Goldman G.H."/>
            <person name="Rokas A."/>
        </authorList>
    </citation>
    <scope>NUCLEOTIDE SEQUENCE</scope>
    <source>
        <strain evidence="5">CNM-CM6805</strain>
    </source>
</reference>
<evidence type="ECO:0000313" key="5">
    <source>
        <dbReference type="EMBL" id="KAF4243651.1"/>
    </source>
</evidence>
<dbReference type="OrthoDB" id="408631at2759"/>
<accession>A0A8H4MEL0</accession>
<dbReference type="PANTHER" id="PTHR43918:SF4">
    <property type="entry name" value="CARBOXYLIC ESTER HYDROLASE"/>
    <property type="match status" value="1"/>
</dbReference>
<feature type="signal peptide" evidence="3">
    <location>
        <begin position="1"/>
        <end position="21"/>
    </location>
</feature>
<gene>
    <name evidence="5" type="ORF">CNMCM6805_000374</name>
</gene>
<organism evidence="5 6">
    <name type="scientific">Aspergillus fumigatiaffinis</name>
    <dbReference type="NCBI Taxonomy" id="340414"/>
    <lineage>
        <taxon>Eukaryota</taxon>
        <taxon>Fungi</taxon>
        <taxon>Dikarya</taxon>
        <taxon>Ascomycota</taxon>
        <taxon>Pezizomycotina</taxon>
        <taxon>Eurotiomycetes</taxon>
        <taxon>Eurotiomycetidae</taxon>
        <taxon>Eurotiales</taxon>
        <taxon>Aspergillaceae</taxon>
        <taxon>Aspergillus</taxon>
        <taxon>Aspergillus subgen. Fumigati</taxon>
    </lineage>
</organism>
<dbReference type="Pfam" id="PF00135">
    <property type="entry name" value="COesterase"/>
    <property type="match status" value="1"/>
</dbReference>